<evidence type="ECO:0000313" key="2">
    <source>
        <dbReference type="Proteomes" id="UP000001449"/>
    </source>
</evidence>
<dbReference type="InParanoid" id="B8C8I8"/>
<accession>B8C8I8</accession>
<organism evidence="1 2">
    <name type="scientific">Thalassiosira pseudonana</name>
    <name type="common">Marine diatom</name>
    <name type="synonym">Cyclotella nana</name>
    <dbReference type="NCBI Taxonomy" id="35128"/>
    <lineage>
        <taxon>Eukaryota</taxon>
        <taxon>Sar</taxon>
        <taxon>Stramenopiles</taxon>
        <taxon>Ochrophyta</taxon>
        <taxon>Bacillariophyta</taxon>
        <taxon>Coscinodiscophyceae</taxon>
        <taxon>Thalassiosirophycidae</taxon>
        <taxon>Thalassiosirales</taxon>
        <taxon>Thalassiosiraceae</taxon>
        <taxon>Thalassiosira</taxon>
    </lineage>
</organism>
<dbReference type="RefSeq" id="XP_002292518.1">
    <property type="nucleotide sequence ID" value="XM_002292482.1"/>
</dbReference>
<reference evidence="1 2" key="1">
    <citation type="journal article" date="2004" name="Science">
        <title>The genome of the diatom Thalassiosira pseudonana: ecology, evolution, and metabolism.</title>
        <authorList>
            <person name="Armbrust E.V."/>
            <person name="Berges J.A."/>
            <person name="Bowler C."/>
            <person name="Green B.R."/>
            <person name="Martinez D."/>
            <person name="Putnam N.H."/>
            <person name="Zhou S."/>
            <person name="Allen A.E."/>
            <person name="Apt K.E."/>
            <person name="Bechner M."/>
            <person name="Brzezinski M.A."/>
            <person name="Chaal B.K."/>
            <person name="Chiovitti A."/>
            <person name="Davis A.K."/>
            <person name="Demarest M.S."/>
            <person name="Detter J.C."/>
            <person name="Glavina T."/>
            <person name="Goodstein D."/>
            <person name="Hadi M.Z."/>
            <person name="Hellsten U."/>
            <person name="Hildebrand M."/>
            <person name="Jenkins B.D."/>
            <person name="Jurka J."/>
            <person name="Kapitonov V.V."/>
            <person name="Kroger N."/>
            <person name="Lau W.W."/>
            <person name="Lane T.W."/>
            <person name="Larimer F.W."/>
            <person name="Lippmeier J.C."/>
            <person name="Lucas S."/>
            <person name="Medina M."/>
            <person name="Montsant A."/>
            <person name="Obornik M."/>
            <person name="Parker M.S."/>
            <person name="Palenik B."/>
            <person name="Pazour G.J."/>
            <person name="Richardson P.M."/>
            <person name="Rynearson T.A."/>
            <person name="Saito M.A."/>
            <person name="Schwartz D.C."/>
            <person name="Thamatrakoln K."/>
            <person name="Valentin K."/>
            <person name="Vardi A."/>
            <person name="Wilkerson F.P."/>
            <person name="Rokhsar D.S."/>
        </authorList>
    </citation>
    <scope>NUCLEOTIDE SEQUENCE [LARGE SCALE GENOMIC DNA]</scope>
    <source>
        <strain evidence="1 2">CCMP1335</strain>
    </source>
</reference>
<dbReference type="KEGG" id="tps:THAPSDRAFT_8143"/>
<dbReference type="HOGENOM" id="CLU_2019882_0_0_1"/>
<protein>
    <submittedName>
        <fullName evidence="1">Uncharacterized protein</fullName>
    </submittedName>
</protein>
<gene>
    <name evidence="1" type="ORF">THAPSDRAFT_8143</name>
</gene>
<evidence type="ECO:0000313" key="1">
    <source>
        <dbReference type="EMBL" id="EED90493.1"/>
    </source>
</evidence>
<keyword evidence="2" id="KW-1185">Reference proteome</keyword>
<dbReference type="Proteomes" id="UP000001449">
    <property type="component" value="Chromosome 9"/>
</dbReference>
<dbReference type="GeneID" id="7450969"/>
<dbReference type="PaxDb" id="35128-Thaps8143"/>
<name>B8C8I8_THAPS</name>
<reference evidence="1 2" key="2">
    <citation type="journal article" date="2008" name="Nature">
        <title>The Phaeodactylum genome reveals the evolutionary history of diatom genomes.</title>
        <authorList>
            <person name="Bowler C."/>
            <person name="Allen A.E."/>
            <person name="Badger J.H."/>
            <person name="Grimwood J."/>
            <person name="Jabbari K."/>
            <person name="Kuo A."/>
            <person name="Maheswari U."/>
            <person name="Martens C."/>
            <person name="Maumus F."/>
            <person name="Otillar R.P."/>
            <person name="Rayko E."/>
            <person name="Salamov A."/>
            <person name="Vandepoele K."/>
            <person name="Beszteri B."/>
            <person name="Gruber A."/>
            <person name="Heijde M."/>
            <person name="Katinka M."/>
            <person name="Mock T."/>
            <person name="Valentin K."/>
            <person name="Verret F."/>
            <person name="Berges J.A."/>
            <person name="Brownlee C."/>
            <person name="Cadoret J.P."/>
            <person name="Chiovitti A."/>
            <person name="Choi C.J."/>
            <person name="Coesel S."/>
            <person name="De Martino A."/>
            <person name="Detter J.C."/>
            <person name="Durkin C."/>
            <person name="Falciatore A."/>
            <person name="Fournet J."/>
            <person name="Haruta M."/>
            <person name="Huysman M.J."/>
            <person name="Jenkins B.D."/>
            <person name="Jiroutova K."/>
            <person name="Jorgensen R.E."/>
            <person name="Joubert Y."/>
            <person name="Kaplan A."/>
            <person name="Kroger N."/>
            <person name="Kroth P.G."/>
            <person name="La Roche J."/>
            <person name="Lindquist E."/>
            <person name="Lommer M."/>
            <person name="Martin-Jezequel V."/>
            <person name="Lopez P.J."/>
            <person name="Lucas S."/>
            <person name="Mangogna M."/>
            <person name="McGinnis K."/>
            <person name="Medlin L.K."/>
            <person name="Montsant A."/>
            <person name="Oudot-Le Secq M.P."/>
            <person name="Napoli C."/>
            <person name="Obornik M."/>
            <person name="Parker M.S."/>
            <person name="Petit J.L."/>
            <person name="Porcel B.M."/>
            <person name="Poulsen N."/>
            <person name="Robison M."/>
            <person name="Rychlewski L."/>
            <person name="Rynearson T.A."/>
            <person name="Schmutz J."/>
            <person name="Shapiro H."/>
            <person name="Siaut M."/>
            <person name="Stanley M."/>
            <person name="Sussman M.R."/>
            <person name="Taylor A.R."/>
            <person name="Vardi A."/>
            <person name="von Dassow P."/>
            <person name="Vyverman W."/>
            <person name="Willis A."/>
            <person name="Wyrwicz L.S."/>
            <person name="Rokhsar D.S."/>
            <person name="Weissenbach J."/>
            <person name="Armbrust E.V."/>
            <person name="Green B.R."/>
            <person name="Van de Peer Y."/>
            <person name="Grigoriev I.V."/>
        </authorList>
    </citation>
    <scope>NUCLEOTIDE SEQUENCE [LARGE SCALE GENOMIC DNA]</scope>
    <source>
        <strain evidence="1 2">CCMP1335</strain>
    </source>
</reference>
<dbReference type="EMBL" id="CM000645">
    <property type="protein sequence ID" value="EED90493.1"/>
    <property type="molecule type" value="Genomic_DNA"/>
</dbReference>
<sequence length="123" mass="13548">MLLPFTGMKEGMMPHYECGDTVSEDSDQFSMVHPSSFRFSPGDEVKINPKKAITSENCPKISAKAGEWIEGTVTSYDLTGGVAYYAAYECTIDIEGTSQTCHLQKGTDEYIANALHRSYTTCI</sequence>
<dbReference type="AlphaFoldDB" id="B8C8I8"/>
<proteinExistence type="predicted"/>